<reference evidence="7 8" key="1">
    <citation type="submission" date="2016-10" db="EMBL/GenBank/DDBJ databases">
        <authorList>
            <person name="de Groot N.N."/>
        </authorList>
    </citation>
    <scope>NUCLEOTIDE SEQUENCE [LARGE SCALE GENOMIC DNA]</scope>
    <source>
        <strain evidence="7 8">ML2</strain>
    </source>
</reference>
<dbReference type="Proteomes" id="UP000181899">
    <property type="component" value="Unassembled WGS sequence"/>
</dbReference>
<dbReference type="Gene3D" id="2.60.120.260">
    <property type="entry name" value="Galactose-binding domain-like"/>
    <property type="match status" value="1"/>
</dbReference>
<feature type="domain" description="Glycoside hydrolase family 2 immunoglobulin-like beta-sandwich" evidence="4">
    <location>
        <begin position="164"/>
        <end position="256"/>
    </location>
</feature>
<dbReference type="AlphaFoldDB" id="A0A1I5DZV4"/>
<feature type="domain" description="Glycoside hydrolase family 2 catalytic" evidence="5">
    <location>
        <begin position="264"/>
        <end position="548"/>
    </location>
</feature>
<dbReference type="EMBL" id="FOVK01000012">
    <property type="protein sequence ID" value="SFO04775.1"/>
    <property type="molecule type" value="Genomic_DNA"/>
</dbReference>
<evidence type="ECO:0000259" key="5">
    <source>
        <dbReference type="Pfam" id="PF02836"/>
    </source>
</evidence>
<evidence type="ECO:0000256" key="1">
    <source>
        <dbReference type="ARBA" id="ARBA00007401"/>
    </source>
</evidence>
<evidence type="ECO:0000256" key="2">
    <source>
        <dbReference type="ARBA" id="ARBA00022801"/>
    </source>
</evidence>
<protein>
    <submittedName>
        <fullName evidence="7">Beta-galactosidase</fullName>
    </submittedName>
</protein>
<evidence type="ECO:0000259" key="4">
    <source>
        <dbReference type="Pfam" id="PF00703"/>
    </source>
</evidence>
<dbReference type="GO" id="GO:0004553">
    <property type="term" value="F:hydrolase activity, hydrolyzing O-glycosyl compounds"/>
    <property type="evidence" value="ECO:0007669"/>
    <property type="project" value="InterPro"/>
</dbReference>
<dbReference type="Pfam" id="PF00703">
    <property type="entry name" value="Glyco_hydro_2"/>
    <property type="match status" value="1"/>
</dbReference>
<dbReference type="SUPFAM" id="SSF49785">
    <property type="entry name" value="Galactose-binding domain-like"/>
    <property type="match status" value="1"/>
</dbReference>
<dbReference type="InterPro" id="IPR006104">
    <property type="entry name" value="Glyco_hydro_2_N"/>
</dbReference>
<dbReference type="GO" id="GO:0005975">
    <property type="term" value="P:carbohydrate metabolic process"/>
    <property type="evidence" value="ECO:0007669"/>
    <property type="project" value="InterPro"/>
</dbReference>
<dbReference type="InterPro" id="IPR006103">
    <property type="entry name" value="Glyco_hydro_2_cat"/>
</dbReference>
<proteinExistence type="inferred from homology"/>
<dbReference type="Pfam" id="PF02837">
    <property type="entry name" value="Glyco_hydro_2_N"/>
    <property type="match status" value="1"/>
</dbReference>
<dbReference type="InterPro" id="IPR006101">
    <property type="entry name" value="Glyco_hydro_2"/>
</dbReference>
<comment type="similarity">
    <text evidence="1">Belongs to the glycosyl hydrolase 2 family.</text>
</comment>
<dbReference type="InterPro" id="IPR013783">
    <property type="entry name" value="Ig-like_fold"/>
</dbReference>
<evidence type="ECO:0000313" key="7">
    <source>
        <dbReference type="EMBL" id="SFO04775.1"/>
    </source>
</evidence>
<dbReference type="InterPro" id="IPR051913">
    <property type="entry name" value="GH2_Domain-Containing"/>
</dbReference>
<dbReference type="SUPFAM" id="SSF49303">
    <property type="entry name" value="beta-Galactosidase/glucuronidase domain"/>
    <property type="match status" value="1"/>
</dbReference>
<keyword evidence="8" id="KW-1185">Reference proteome</keyword>
<feature type="domain" description="Glycosyl hydrolases family 2 sugar binding" evidence="6">
    <location>
        <begin position="18"/>
        <end position="145"/>
    </location>
</feature>
<dbReference type="OrthoDB" id="9762066at2"/>
<dbReference type="RefSeq" id="WP_074912710.1">
    <property type="nucleotide sequence ID" value="NZ_FOVK01000012.1"/>
</dbReference>
<dbReference type="InterPro" id="IPR006102">
    <property type="entry name" value="Ig-like_GH2"/>
</dbReference>
<dbReference type="SUPFAM" id="SSF51445">
    <property type="entry name" value="(Trans)glycosidases"/>
    <property type="match status" value="1"/>
</dbReference>
<dbReference type="PANTHER" id="PTHR42732:SF1">
    <property type="entry name" value="BETA-MANNOSIDASE"/>
    <property type="match status" value="1"/>
</dbReference>
<dbReference type="Gene3D" id="3.20.20.80">
    <property type="entry name" value="Glycosidases"/>
    <property type="match status" value="1"/>
</dbReference>
<dbReference type="InterPro" id="IPR008979">
    <property type="entry name" value="Galactose-bd-like_sf"/>
</dbReference>
<name>A0A1I5DZV4_9CLOT</name>
<dbReference type="Gene3D" id="2.60.40.10">
    <property type="entry name" value="Immunoglobulins"/>
    <property type="match status" value="2"/>
</dbReference>
<accession>A0A1I5DZV4</accession>
<keyword evidence="3" id="KW-0326">Glycosidase</keyword>
<gene>
    <name evidence="7" type="ORF">SAMN04488695_11226</name>
</gene>
<dbReference type="InterPro" id="IPR017853">
    <property type="entry name" value="GH"/>
</dbReference>
<keyword evidence="2" id="KW-0378">Hydrolase</keyword>
<evidence type="ECO:0000256" key="3">
    <source>
        <dbReference type="ARBA" id="ARBA00023295"/>
    </source>
</evidence>
<dbReference type="PANTHER" id="PTHR42732">
    <property type="entry name" value="BETA-GALACTOSIDASE"/>
    <property type="match status" value="1"/>
</dbReference>
<sequence length="737" mass="84410">MRELYPLNTDWMFEKVNTDLEKSHYVRSSYETVDLPHTWNTGDNNDRGRYVYQKSFSIGSQHADQEIYIEFLGANSVCQVYLNGTFLGEHRGGYATFRFLITQLVRWGEDNELTVYVDNSPTEDVSPLAGDFTMYGGLYRGVNLICAEQNHFDLEYYGTSGVILRSDVDEEENGLLHVELHTKCSEGVRVQLSVLNEHHEIVETKLADASVKKMTMKVERPVLWQGKENPCLYTLEAKLLGEDTVYDEISLKFGFRSCSLHAEQGFYLNGRHLRINGVAKHQDCEGYGNAVTPEVIRRDFDLIGEIGANAVRLSHYQHDQLVYDLCDQEGYVVWAEIPMMSMPDSESVLKNAIEQLKELVLQNCHHPSICFWGVQNEIAMGGESLSMYRSVDELNDTVHKLLPNELTASANMYYVKNASQLNQITDMTGYNLYYGWYYGETKDLDPWIEAFHQENPEVPLGISEYGADANLAFHSTHPKVKDYSEEFQSIYHEETYSIINAKPYLWGSFLWNMFDFGSAIRNEGGTKGKNCKGLVTFDRKIRKDAFYFYKANWSKEPFIHICEKRFIHRHEDLMDIKVYSNLSRISLSVNGAEMEPVSGNTVFLFKNVPLQPGQNIIRAHQKGVEDQAVFMKVEEPDTSYVFVDPHPEINVKNWFTQEQGEVDVFPENFYSILDSLDALMASETAWNVVKKFAPKLAERAVPGAVTLLWVCNKMKSVLSEETVKEMNGELIRIPKGE</sequence>
<dbReference type="PRINTS" id="PR00132">
    <property type="entry name" value="GLHYDRLASE2"/>
</dbReference>
<organism evidence="7 8">
    <name type="scientific">Proteiniclasticum ruminis</name>
    <dbReference type="NCBI Taxonomy" id="398199"/>
    <lineage>
        <taxon>Bacteria</taxon>
        <taxon>Bacillati</taxon>
        <taxon>Bacillota</taxon>
        <taxon>Clostridia</taxon>
        <taxon>Eubacteriales</taxon>
        <taxon>Clostridiaceae</taxon>
        <taxon>Proteiniclasticum</taxon>
    </lineage>
</organism>
<dbReference type="InterPro" id="IPR036156">
    <property type="entry name" value="Beta-gal/glucu_dom_sf"/>
</dbReference>
<dbReference type="Pfam" id="PF02836">
    <property type="entry name" value="Glyco_hydro_2_C"/>
    <property type="match status" value="1"/>
</dbReference>
<evidence type="ECO:0000313" key="8">
    <source>
        <dbReference type="Proteomes" id="UP000181899"/>
    </source>
</evidence>
<evidence type="ECO:0000259" key="6">
    <source>
        <dbReference type="Pfam" id="PF02837"/>
    </source>
</evidence>